<evidence type="ECO:0000259" key="2">
    <source>
        <dbReference type="PROSITE" id="PS50006"/>
    </source>
</evidence>
<dbReference type="InterPro" id="IPR000253">
    <property type="entry name" value="FHA_dom"/>
</dbReference>
<protein>
    <submittedName>
        <fullName evidence="3">FHA domain-containing protein</fullName>
    </submittedName>
</protein>
<dbReference type="Gene3D" id="2.60.200.20">
    <property type="match status" value="1"/>
</dbReference>
<dbReference type="EMBL" id="JAWDIO010000002">
    <property type="protein sequence ID" value="MDU0355365.1"/>
    <property type="molecule type" value="Genomic_DNA"/>
</dbReference>
<feature type="transmembrane region" description="Helical" evidence="1">
    <location>
        <begin position="218"/>
        <end position="240"/>
    </location>
</feature>
<reference evidence="3 4" key="1">
    <citation type="submission" date="2023-10" db="EMBL/GenBank/DDBJ databases">
        <title>Glaciecola aquimarina strain GGW-M5 nov., isolated from a coastal seawater.</title>
        <authorList>
            <person name="Bayburt H."/>
            <person name="Kim J.M."/>
            <person name="Choi B.J."/>
            <person name="Jeon C.O."/>
        </authorList>
    </citation>
    <scope>NUCLEOTIDE SEQUENCE [LARGE SCALE GENOMIC DNA]</scope>
    <source>
        <strain evidence="3 4">KCTC 32108</strain>
    </source>
</reference>
<evidence type="ECO:0000313" key="4">
    <source>
        <dbReference type="Proteomes" id="UP001247805"/>
    </source>
</evidence>
<feature type="transmembrane region" description="Helical" evidence="1">
    <location>
        <begin position="190"/>
        <end position="212"/>
    </location>
</feature>
<proteinExistence type="predicted"/>
<name>A0ABU3SZD2_9ALTE</name>
<dbReference type="RefSeq" id="WP_316026907.1">
    <property type="nucleotide sequence ID" value="NZ_JAWDIO010000002.1"/>
</dbReference>
<dbReference type="Pfam" id="PF00498">
    <property type="entry name" value="FHA"/>
    <property type="match status" value="1"/>
</dbReference>
<keyword evidence="4" id="KW-1185">Reference proteome</keyword>
<dbReference type="InterPro" id="IPR008984">
    <property type="entry name" value="SMAD_FHA_dom_sf"/>
</dbReference>
<accession>A0ABU3SZD2</accession>
<feature type="transmembrane region" description="Helical" evidence="1">
    <location>
        <begin position="158"/>
        <end position="178"/>
    </location>
</feature>
<keyword evidence="1" id="KW-0812">Transmembrane</keyword>
<evidence type="ECO:0000256" key="1">
    <source>
        <dbReference type="SAM" id="Phobius"/>
    </source>
</evidence>
<gene>
    <name evidence="3" type="ORF">RS130_16920</name>
</gene>
<dbReference type="Proteomes" id="UP001247805">
    <property type="component" value="Unassembled WGS sequence"/>
</dbReference>
<dbReference type="SUPFAM" id="SSF49879">
    <property type="entry name" value="SMAD/FHA domain"/>
    <property type="match status" value="1"/>
</dbReference>
<feature type="transmembrane region" description="Helical" evidence="1">
    <location>
        <begin position="118"/>
        <end position="138"/>
    </location>
</feature>
<feature type="domain" description="FHA" evidence="2">
    <location>
        <begin position="25"/>
        <end position="76"/>
    </location>
</feature>
<sequence>MAIVLELLSRKNIPLKHFKFDQDYVCVGRDFNNDLRLDDPYICPSHMLVAIDPESGQLVVNDCQSINGIKVNNKYVKQTNLTSNDIIKIGRTRLRIIDTKVALPVAMPLSELEENLNWLNRVMLTVFLTVVCLAYMLISKYVNSIDDFNLISVLPSQLSQLAIICIWPFAIAGIAKISKKESNLVNQLNLTLIASLIIYALGLLQNIVIFNIHPGGWFSWLELLIFAAIVITFIWLSLFIAFHQPNKIRNMITAAASAIVLVPILALGYLKDDGFNSRPKYNPTLLAPIYNITGTVSSEKFVDHAESLFEHVDDLKND</sequence>
<keyword evidence="1" id="KW-0472">Membrane</keyword>
<comment type="caution">
    <text evidence="3">The sequence shown here is derived from an EMBL/GenBank/DDBJ whole genome shotgun (WGS) entry which is preliminary data.</text>
</comment>
<dbReference type="PROSITE" id="PS50006">
    <property type="entry name" value="FHA_DOMAIN"/>
    <property type="match status" value="1"/>
</dbReference>
<feature type="transmembrane region" description="Helical" evidence="1">
    <location>
        <begin position="252"/>
        <end position="270"/>
    </location>
</feature>
<keyword evidence="1" id="KW-1133">Transmembrane helix</keyword>
<evidence type="ECO:0000313" key="3">
    <source>
        <dbReference type="EMBL" id="MDU0355365.1"/>
    </source>
</evidence>
<organism evidence="3 4">
    <name type="scientific">Paraglaciecola aquimarina</name>
    <dbReference type="NCBI Taxonomy" id="1235557"/>
    <lineage>
        <taxon>Bacteria</taxon>
        <taxon>Pseudomonadati</taxon>
        <taxon>Pseudomonadota</taxon>
        <taxon>Gammaproteobacteria</taxon>
        <taxon>Alteromonadales</taxon>
        <taxon>Alteromonadaceae</taxon>
        <taxon>Paraglaciecola</taxon>
    </lineage>
</organism>